<reference evidence="1" key="1">
    <citation type="submission" date="2020-03" db="EMBL/GenBank/DDBJ databases">
        <title>The deep terrestrial virosphere.</title>
        <authorList>
            <person name="Holmfeldt K."/>
            <person name="Nilsson E."/>
            <person name="Simone D."/>
            <person name="Lopez-Fernandez M."/>
            <person name="Wu X."/>
            <person name="de Brujin I."/>
            <person name="Lundin D."/>
            <person name="Andersson A."/>
            <person name="Bertilsson S."/>
            <person name="Dopson M."/>
        </authorList>
    </citation>
    <scope>NUCLEOTIDE SEQUENCE</scope>
    <source>
        <strain evidence="2">MM415A02497</strain>
        <strain evidence="1">MM415B01929</strain>
    </source>
</reference>
<gene>
    <name evidence="2" type="ORF">MM415A02497_0011</name>
    <name evidence="1" type="ORF">MM415B01929_0027</name>
</gene>
<name>A0A6M3IFB4_9ZZZZ</name>
<evidence type="ECO:0000313" key="1">
    <source>
        <dbReference type="EMBL" id="QJA56104.1"/>
    </source>
</evidence>
<sequence>MKKLISEMTNWANISKDDLLAEHIMKSLNLRPVDVISIEGKVTGDGEGEARITIPLHWVKDEELPS</sequence>
<proteinExistence type="predicted"/>
<evidence type="ECO:0000313" key="2">
    <source>
        <dbReference type="EMBL" id="QJA73080.1"/>
    </source>
</evidence>
<dbReference type="AlphaFoldDB" id="A0A6M3IFB4"/>
<protein>
    <submittedName>
        <fullName evidence="1">Uncharacterized protein</fullName>
    </submittedName>
</protein>
<dbReference type="EMBL" id="MT142000">
    <property type="protein sequence ID" value="QJA73080.1"/>
    <property type="molecule type" value="Genomic_DNA"/>
</dbReference>
<accession>A0A6M3IFB4</accession>
<dbReference type="EMBL" id="MT141199">
    <property type="protein sequence ID" value="QJA56104.1"/>
    <property type="molecule type" value="Genomic_DNA"/>
</dbReference>
<organism evidence="1">
    <name type="scientific">viral metagenome</name>
    <dbReference type="NCBI Taxonomy" id="1070528"/>
    <lineage>
        <taxon>unclassified sequences</taxon>
        <taxon>metagenomes</taxon>
        <taxon>organismal metagenomes</taxon>
    </lineage>
</organism>